<dbReference type="PANTHER" id="PTHR43126:SF1">
    <property type="entry name" value="D-ALANYL-D-ALANINE DIPEPTIDASE"/>
    <property type="match status" value="1"/>
</dbReference>
<dbReference type="RefSeq" id="WP_272089847.1">
    <property type="nucleotide sequence ID" value="NZ_JAQNDL010000003.1"/>
</dbReference>
<accession>A0ABT5E660</accession>
<organism evidence="12 13">
    <name type="scientific">Nannocystis bainbridge</name>
    <dbReference type="NCBI Taxonomy" id="2995303"/>
    <lineage>
        <taxon>Bacteria</taxon>
        <taxon>Pseudomonadati</taxon>
        <taxon>Myxococcota</taxon>
        <taxon>Polyangia</taxon>
        <taxon>Nannocystales</taxon>
        <taxon>Nannocystaceae</taxon>
        <taxon>Nannocystis</taxon>
    </lineage>
</organism>
<keyword evidence="13" id="KW-1185">Reference proteome</keyword>
<keyword evidence="7 9" id="KW-0482">Metalloprotease</keyword>
<keyword evidence="4 9" id="KW-0378">Hydrolase</keyword>
<dbReference type="Pfam" id="PF01427">
    <property type="entry name" value="Peptidase_M15"/>
    <property type="match status" value="1"/>
</dbReference>
<comment type="function">
    <text evidence="9">Catalyzes hydrolysis of the D-alanyl-D-alanine dipeptide.</text>
</comment>
<dbReference type="InterPro" id="IPR000755">
    <property type="entry name" value="A_A_dipeptidase"/>
</dbReference>
<evidence type="ECO:0000256" key="2">
    <source>
        <dbReference type="ARBA" id="ARBA00022670"/>
    </source>
</evidence>
<keyword evidence="6 9" id="KW-0224">Dipeptidase</keyword>
<dbReference type="Gene3D" id="3.30.1380.10">
    <property type="match status" value="1"/>
</dbReference>
<gene>
    <name evidence="12" type="ORF">POL25_30830</name>
</gene>
<dbReference type="PANTHER" id="PTHR43126">
    <property type="entry name" value="D-ALANYL-D-ALANINE DIPEPTIDASE"/>
    <property type="match status" value="1"/>
</dbReference>
<evidence type="ECO:0000256" key="9">
    <source>
        <dbReference type="HAMAP-Rule" id="MF_01924"/>
    </source>
</evidence>
<evidence type="ECO:0000256" key="6">
    <source>
        <dbReference type="ARBA" id="ARBA00022997"/>
    </source>
</evidence>
<keyword evidence="5 9" id="KW-0862">Zinc</keyword>
<feature type="binding site" evidence="9">
    <location>
        <position position="277"/>
    </location>
    <ligand>
        <name>Zn(2+)</name>
        <dbReference type="ChEBI" id="CHEBI:29105"/>
        <note>catalytic</note>
    </ligand>
</feature>
<keyword evidence="8" id="KW-0961">Cell wall biogenesis/degradation</keyword>
<comment type="caution">
    <text evidence="12">The sequence shown here is derived from an EMBL/GenBank/DDBJ whole genome shotgun (WGS) entry which is preliminary data.</text>
</comment>
<evidence type="ECO:0000256" key="3">
    <source>
        <dbReference type="ARBA" id="ARBA00022723"/>
    </source>
</evidence>
<feature type="site" description="Transition state stabilizer" evidence="9">
    <location>
        <position position="179"/>
    </location>
</feature>
<evidence type="ECO:0000313" key="13">
    <source>
        <dbReference type="Proteomes" id="UP001221686"/>
    </source>
</evidence>
<comment type="catalytic activity">
    <reaction evidence="1 9">
        <text>D-alanyl-D-alanine + H2O = 2 D-alanine</text>
        <dbReference type="Rhea" id="RHEA:20661"/>
        <dbReference type="ChEBI" id="CHEBI:15377"/>
        <dbReference type="ChEBI" id="CHEBI:57416"/>
        <dbReference type="ChEBI" id="CHEBI:57822"/>
        <dbReference type="EC" id="3.4.13.22"/>
    </reaction>
</comment>
<keyword evidence="2 9" id="KW-0645">Protease</keyword>
<evidence type="ECO:0000256" key="10">
    <source>
        <dbReference type="SAM" id="MobiDB-lite"/>
    </source>
</evidence>
<dbReference type="InterPro" id="IPR009045">
    <property type="entry name" value="Zn_M74/Hedgehog-like"/>
</dbReference>
<reference evidence="12 13" key="1">
    <citation type="submission" date="2022-11" db="EMBL/GenBank/DDBJ databases">
        <title>Minimal conservation of predation-associated metabolite biosynthetic gene clusters underscores biosynthetic potential of Myxococcota including descriptions for ten novel species: Archangium lansinium sp. nov., Myxococcus landrumus sp. nov., Nannocystis bai.</title>
        <authorList>
            <person name="Ahearne A."/>
            <person name="Stevens C."/>
            <person name="Dowd S."/>
        </authorList>
    </citation>
    <scope>NUCLEOTIDE SEQUENCE [LARGE SCALE GENOMIC DNA]</scope>
    <source>
        <strain evidence="12 13">BB15-2</strain>
    </source>
</reference>
<feature type="chain" id="PRO_5046822323" description="D-alanyl-D-alanine dipeptidase" evidence="11">
    <location>
        <begin position="19"/>
        <end position="296"/>
    </location>
</feature>
<dbReference type="EMBL" id="JAQNDL010000003">
    <property type="protein sequence ID" value="MDC0721343.1"/>
    <property type="molecule type" value="Genomic_DNA"/>
</dbReference>
<dbReference type="EC" id="3.4.13.22" evidence="9"/>
<evidence type="ECO:0000313" key="12">
    <source>
        <dbReference type="EMBL" id="MDC0721343.1"/>
    </source>
</evidence>
<dbReference type="Proteomes" id="UP001221686">
    <property type="component" value="Unassembled WGS sequence"/>
</dbReference>
<sequence>MRPASARLGLLVLVMACAPEPAPPAAGTHVPGDRSEKLPHARGPVPDDISSVPRDSHVTPPTTLARNPGDAPPEATEESPAPPAAHSGPVPGDISSHPEAAPPLLTIAPPPGLLDLRRELPGACFEVRYATADNFTGAVLPGYDTPGAWLRPRPARALARVQAALAGDGLTLLVHDAYRPVRASLAMVAWAERSGRRQLVDDGYIARRSGHNRGDTVDLTLARAGTCEPLDMGTAWDHFGPDSRYSRADGDALAHRRRLRRAMQAAGFTPYDQEWWHFTFRDPDAAPLDIPYAAAP</sequence>
<keyword evidence="3 9" id="KW-0479">Metal-binding</keyword>
<feature type="binding site" evidence="9">
    <location>
        <position position="211"/>
    </location>
    <ligand>
        <name>Zn(2+)</name>
        <dbReference type="ChEBI" id="CHEBI:29105"/>
        <note>catalytic</note>
    </ligand>
</feature>
<proteinExistence type="inferred from homology"/>
<feature type="region of interest" description="Disordered" evidence="10">
    <location>
        <begin position="20"/>
        <end position="106"/>
    </location>
</feature>
<comment type="similarity">
    <text evidence="9">Belongs to the peptidase M15D family.</text>
</comment>
<evidence type="ECO:0000256" key="11">
    <source>
        <dbReference type="SAM" id="SignalP"/>
    </source>
</evidence>
<dbReference type="SUPFAM" id="SSF55166">
    <property type="entry name" value="Hedgehog/DD-peptidase"/>
    <property type="match status" value="1"/>
</dbReference>
<protein>
    <recommendedName>
        <fullName evidence="9">D-alanyl-D-alanine dipeptidase</fullName>
        <shortName evidence="9">D-Ala-D-Ala dipeptidase</shortName>
        <ecNumber evidence="9">3.4.13.22</ecNumber>
    </recommendedName>
</protein>
<evidence type="ECO:0000256" key="5">
    <source>
        <dbReference type="ARBA" id="ARBA00022833"/>
    </source>
</evidence>
<keyword evidence="11" id="KW-0732">Signal</keyword>
<dbReference type="HAMAP" id="MF_01924">
    <property type="entry name" value="A_A_dipeptidase"/>
    <property type="match status" value="1"/>
</dbReference>
<evidence type="ECO:0000256" key="7">
    <source>
        <dbReference type="ARBA" id="ARBA00023049"/>
    </source>
</evidence>
<name>A0ABT5E660_9BACT</name>
<feature type="binding site" evidence="9">
    <location>
        <position position="218"/>
    </location>
    <ligand>
        <name>Zn(2+)</name>
        <dbReference type="ChEBI" id="CHEBI:29105"/>
        <note>catalytic</note>
    </ligand>
</feature>
<feature type="active site" description="Proton donor/acceptor" evidence="9">
    <location>
        <position position="274"/>
    </location>
</feature>
<feature type="signal peptide" evidence="11">
    <location>
        <begin position="1"/>
        <end position="18"/>
    </location>
</feature>
<comment type="cofactor">
    <cofactor evidence="9">
        <name>Zn(2+)</name>
        <dbReference type="ChEBI" id="CHEBI:29105"/>
    </cofactor>
    <text evidence="9">Binds 1 zinc ion per subunit.</text>
</comment>
<evidence type="ECO:0000256" key="4">
    <source>
        <dbReference type="ARBA" id="ARBA00022801"/>
    </source>
</evidence>
<evidence type="ECO:0000256" key="8">
    <source>
        <dbReference type="ARBA" id="ARBA00023316"/>
    </source>
</evidence>
<evidence type="ECO:0000256" key="1">
    <source>
        <dbReference type="ARBA" id="ARBA00001362"/>
    </source>
</evidence>